<evidence type="ECO:0000256" key="1">
    <source>
        <dbReference type="SAM" id="MobiDB-lite"/>
    </source>
</evidence>
<dbReference type="EMBL" id="BGZK01001013">
    <property type="protein sequence ID" value="GBP68498.1"/>
    <property type="molecule type" value="Genomic_DNA"/>
</dbReference>
<organism evidence="2 3">
    <name type="scientific">Eumeta variegata</name>
    <name type="common">Bagworm moth</name>
    <name type="synonym">Eumeta japonica</name>
    <dbReference type="NCBI Taxonomy" id="151549"/>
    <lineage>
        <taxon>Eukaryota</taxon>
        <taxon>Metazoa</taxon>
        <taxon>Ecdysozoa</taxon>
        <taxon>Arthropoda</taxon>
        <taxon>Hexapoda</taxon>
        <taxon>Insecta</taxon>
        <taxon>Pterygota</taxon>
        <taxon>Neoptera</taxon>
        <taxon>Endopterygota</taxon>
        <taxon>Lepidoptera</taxon>
        <taxon>Glossata</taxon>
        <taxon>Ditrysia</taxon>
        <taxon>Tineoidea</taxon>
        <taxon>Psychidae</taxon>
        <taxon>Oiketicinae</taxon>
        <taxon>Eumeta</taxon>
    </lineage>
</organism>
<feature type="region of interest" description="Disordered" evidence="1">
    <location>
        <begin position="78"/>
        <end position="97"/>
    </location>
</feature>
<accession>A0A4C1XY21</accession>
<dbReference type="OrthoDB" id="8123624at2759"/>
<comment type="caution">
    <text evidence="2">The sequence shown here is derived from an EMBL/GenBank/DDBJ whole genome shotgun (WGS) entry which is preliminary data.</text>
</comment>
<dbReference type="AlphaFoldDB" id="A0A4C1XY21"/>
<name>A0A4C1XY21_EUMVA</name>
<reference evidence="2 3" key="1">
    <citation type="journal article" date="2019" name="Commun. Biol.">
        <title>The bagworm genome reveals a unique fibroin gene that provides high tensile strength.</title>
        <authorList>
            <person name="Kono N."/>
            <person name="Nakamura H."/>
            <person name="Ohtoshi R."/>
            <person name="Tomita M."/>
            <person name="Numata K."/>
            <person name="Arakawa K."/>
        </authorList>
    </citation>
    <scope>NUCLEOTIDE SEQUENCE [LARGE SCALE GENOMIC DNA]</scope>
</reference>
<dbReference type="Proteomes" id="UP000299102">
    <property type="component" value="Unassembled WGS sequence"/>
</dbReference>
<gene>
    <name evidence="2" type="ORF">EVAR_42449_1</name>
</gene>
<evidence type="ECO:0000313" key="3">
    <source>
        <dbReference type="Proteomes" id="UP000299102"/>
    </source>
</evidence>
<evidence type="ECO:0000313" key="2">
    <source>
        <dbReference type="EMBL" id="GBP68498.1"/>
    </source>
</evidence>
<keyword evidence="3" id="KW-1185">Reference proteome</keyword>
<protein>
    <submittedName>
        <fullName evidence="2">Uncharacterized protein</fullName>
    </submittedName>
</protein>
<sequence>MTPVGSFDEIMPTSFNTVEAIIAAALSETPVRSQDRANEDNHWKRLAMQQRRKIVLELKKNELVDFWKERFERLPEDIGGHWPRPAPLQRRSALVSS</sequence>
<proteinExistence type="predicted"/>